<dbReference type="PROSITE" id="PS50928">
    <property type="entry name" value="ABC_TM1"/>
    <property type="match status" value="1"/>
</dbReference>
<evidence type="ECO:0000256" key="3">
    <source>
        <dbReference type="ARBA" id="ARBA00022448"/>
    </source>
</evidence>
<reference evidence="11 12" key="1">
    <citation type="submission" date="2019-03" db="EMBL/GenBank/DDBJ databases">
        <title>Genomic Encyclopedia of Type Strains, Phase IV (KMG-IV): sequencing the most valuable type-strain genomes for metagenomic binning, comparative biology and taxonomic classification.</title>
        <authorList>
            <person name="Goeker M."/>
        </authorList>
    </citation>
    <scope>NUCLEOTIDE SEQUENCE [LARGE SCALE GENOMIC DNA]</scope>
    <source>
        <strain evidence="11 12">DSM 29489</strain>
    </source>
</reference>
<feature type="transmembrane region" description="Helical" evidence="9">
    <location>
        <begin position="53"/>
        <end position="76"/>
    </location>
</feature>
<dbReference type="InterPro" id="IPR043429">
    <property type="entry name" value="ArtM/GltK/GlnP/TcyL/YhdX-like"/>
</dbReference>
<proteinExistence type="inferred from homology"/>
<keyword evidence="5 9" id="KW-0812">Transmembrane</keyword>
<evidence type="ECO:0000256" key="2">
    <source>
        <dbReference type="ARBA" id="ARBA00010072"/>
    </source>
</evidence>
<evidence type="ECO:0000256" key="9">
    <source>
        <dbReference type="RuleBase" id="RU363032"/>
    </source>
</evidence>
<dbReference type="CDD" id="cd06261">
    <property type="entry name" value="TM_PBP2"/>
    <property type="match status" value="1"/>
</dbReference>
<dbReference type="Proteomes" id="UP000295726">
    <property type="component" value="Unassembled WGS sequence"/>
</dbReference>
<evidence type="ECO:0000256" key="5">
    <source>
        <dbReference type="ARBA" id="ARBA00022692"/>
    </source>
</evidence>
<feature type="transmembrane region" description="Helical" evidence="9">
    <location>
        <begin position="20"/>
        <end position="41"/>
    </location>
</feature>
<evidence type="ECO:0000313" key="11">
    <source>
        <dbReference type="EMBL" id="TCS77886.1"/>
    </source>
</evidence>
<comment type="caution">
    <text evidence="11">The sequence shown here is derived from an EMBL/GenBank/DDBJ whole genome shotgun (WGS) entry which is preliminary data.</text>
</comment>
<evidence type="ECO:0000256" key="1">
    <source>
        <dbReference type="ARBA" id="ARBA00004651"/>
    </source>
</evidence>
<name>A0A4R3K532_9FIRM</name>
<dbReference type="EMBL" id="SLZZ01000014">
    <property type="protein sequence ID" value="TCS77886.1"/>
    <property type="molecule type" value="Genomic_DNA"/>
</dbReference>
<comment type="similarity">
    <text evidence="2">Belongs to the binding-protein-dependent transport system permease family. HisMQ subfamily.</text>
</comment>
<dbReference type="GO" id="GO:0043190">
    <property type="term" value="C:ATP-binding cassette (ABC) transporter complex"/>
    <property type="evidence" value="ECO:0007669"/>
    <property type="project" value="InterPro"/>
</dbReference>
<dbReference type="InterPro" id="IPR035906">
    <property type="entry name" value="MetI-like_sf"/>
</dbReference>
<evidence type="ECO:0000256" key="8">
    <source>
        <dbReference type="ARBA" id="ARBA00023136"/>
    </source>
</evidence>
<organism evidence="11 12">
    <name type="scientific">Muricomes intestini</name>
    <dbReference type="NCBI Taxonomy" id="1796634"/>
    <lineage>
        <taxon>Bacteria</taxon>
        <taxon>Bacillati</taxon>
        <taxon>Bacillota</taxon>
        <taxon>Clostridia</taxon>
        <taxon>Lachnospirales</taxon>
        <taxon>Lachnospiraceae</taxon>
        <taxon>Muricomes</taxon>
    </lineage>
</organism>
<feature type="transmembrane region" description="Helical" evidence="9">
    <location>
        <begin position="160"/>
        <end position="181"/>
    </location>
</feature>
<keyword evidence="4" id="KW-1003">Cell membrane</keyword>
<dbReference type="Pfam" id="PF00528">
    <property type="entry name" value="BPD_transp_1"/>
    <property type="match status" value="1"/>
</dbReference>
<keyword evidence="6" id="KW-0029">Amino-acid transport</keyword>
<evidence type="ECO:0000259" key="10">
    <source>
        <dbReference type="PROSITE" id="PS50928"/>
    </source>
</evidence>
<evidence type="ECO:0000313" key="12">
    <source>
        <dbReference type="Proteomes" id="UP000295726"/>
    </source>
</evidence>
<dbReference type="Gene3D" id="1.10.3720.10">
    <property type="entry name" value="MetI-like"/>
    <property type="match status" value="1"/>
</dbReference>
<dbReference type="AlphaFoldDB" id="A0A4R3K532"/>
<keyword evidence="7 9" id="KW-1133">Transmembrane helix</keyword>
<keyword evidence="12" id="KW-1185">Reference proteome</keyword>
<evidence type="ECO:0000256" key="7">
    <source>
        <dbReference type="ARBA" id="ARBA00022989"/>
    </source>
</evidence>
<feature type="transmembrane region" description="Helical" evidence="9">
    <location>
        <begin position="131"/>
        <end position="153"/>
    </location>
</feature>
<feature type="transmembrane region" description="Helical" evidence="9">
    <location>
        <begin position="187"/>
        <end position="208"/>
    </location>
</feature>
<feature type="domain" description="ABC transmembrane type-1" evidence="10">
    <location>
        <begin position="17"/>
        <end position="200"/>
    </location>
</feature>
<accession>A0A4R3K532</accession>
<dbReference type="PANTHER" id="PTHR30614">
    <property type="entry name" value="MEMBRANE COMPONENT OF AMINO ACID ABC TRANSPORTER"/>
    <property type="match status" value="1"/>
</dbReference>
<evidence type="ECO:0000256" key="6">
    <source>
        <dbReference type="ARBA" id="ARBA00022970"/>
    </source>
</evidence>
<keyword evidence="8 9" id="KW-0472">Membrane</keyword>
<dbReference type="InterPro" id="IPR010065">
    <property type="entry name" value="AA_ABC_transptr_permease_3TM"/>
</dbReference>
<dbReference type="GO" id="GO:0006865">
    <property type="term" value="P:amino acid transport"/>
    <property type="evidence" value="ECO:0007669"/>
    <property type="project" value="UniProtKB-KW"/>
</dbReference>
<keyword evidence="3 9" id="KW-0813">Transport</keyword>
<comment type="subcellular location">
    <subcellularLocation>
        <location evidence="1 9">Cell membrane</location>
        <topology evidence="1 9">Multi-pass membrane protein</topology>
    </subcellularLocation>
</comment>
<dbReference type="NCBIfam" id="TIGR01726">
    <property type="entry name" value="HEQRo_perm_3TM"/>
    <property type="match status" value="1"/>
</dbReference>
<dbReference type="SUPFAM" id="SSF161098">
    <property type="entry name" value="MetI-like"/>
    <property type="match status" value="1"/>
</dbReference>
<dbReference type="RefSeq" id="WP_132381712.1">
    <property type="nucleotide sequence ID" value="NZ_DAIPCY010000002.1"/>
</dbReference>
<dbReference type="GO" id="GO:0022857">
    <property type="term" value="F:transmembrane transporter activity"/>
    <property type="evidence" value="ECO:0007669"/>
    <property type="project" value="InterPro"/>
</dbReference>
<dbReference type="PANTHER" id="PTHR30614:SF37">
    <property type="entry name" value="AMINO-ACID ABC TRANSPORTER PERMEASE PROTEIN YHDX-RELATED"/>
    <property type="match status" value="1"/>
</dbReference>
<evidence type="ECO:0000256" key="4">
    <source>
        <dbReference type="ARBA" id="ARBA00022475"/>
    </source>
</evidence>
<dbReference type="OrthoDB" id="9787841at2"/>
<gene>
    <name evidence="11" type="ORF">EDD59_11439</name>
</gene>
<dbReference type="InterPro" id="IPR000515">
    <property type="entry name" value="MetI-like"/>
</dbReference>
<sequence>MDMEFIRNYYPLYVEAAKMTIVIALIGIILSLLIGLLCSMIKKLEIPVLKTIVNIYIELSRNTPLLIQLFFLYFGLPKLGIVLSSETCAIVGLTFLGGSYMAEAFRTGIDSVSDIQLESGLSLGFTRWQTFLHIVMPQAIATSIPVLCANVIFLIKETSVFSAVALADLMFVAKDLIGIYYKTDEALLMLVLSYLVLLLPVSLICTWIERRARYAGFGNTGTVSGN</sequence>
<protein>
    <submittedName>
        <fullName evidence="11">Amino acid ABC transporter membrane protein 1 (PAAT family)</fullName>
    </submittedName>
</protein>